<evidence type="ECO:0000256" key="1">
    <source>
        <dbReference type="SAM" id="MobiDB-lite"/>
    </source>
</evidence>
<dbReference type="Proteomes" id="UP000594454">
    <property type="component" value="Chromosome 4"/>
</dbReference>
<dbReference type="InterPro" id="IPR000238">
    <property type="entry name" value="RbfA"/>
</dbReference>
<gene>
    <name evidence="2" type="ORF">HERILL_LOCUS9454</name>
</gene>
<dbReference type="Gene3D" id="3.30.300.20">
    <property type="match status" value="1"/>
</dbReference>
<accession>A0A7R8YYD4</accession>
<dbReference type="AlphaFoldDB" id="A0A7R8YYD4"/>
<reference evidence="2 3" key="1">
    <citation type="submission" date="2020-11" db="EMBL/GenBank/DDBJ databases">
        <authorList>
            <person name="Wallbank WR R."/>
            <person name="Pardo Diaz C."/>
            <person name="Kozak K."/>
            <person name="Martin S."/>
            <person name="Jiggins C."/>
            <person name="Moest M."/>
            <person name="Warren A I."/>
            <person name="Generalovic N T."/>
            <person name="Byers J.R.P. K."/>
            <person name="Montejo-Kovacevich G."/>
            <person name="Yen C E."/>
        </authorList>
    </citation>
    <scope>NUCLEOTIDE SEQUENCE [LARGE SCALE GENOMIC DNA]</scope>
</reference>
<dbReference type="InterPro" id="IPR023799">
    <property type="entry name" value="RbfA_dom_sf"/>
</dbReference>
<dbReference type="PANTHER" id="PTHR14725">
    <property type="entry name" value="RIBOSOME-BINDING FACTOR A, MITOCHONDRIAL-RELATED"/>
    <property type="match status" value="1"/>
</dbReference>
<dbReference type="InterPro" id="IPR015946">
    <property type="entry name" value="KH_dom-like_a/b"/>
</dbReference>
<dbReference type="PANTHER" id="PTHR14725:SF0">
    <property type="entry name" value="RIBOSOME-BINDING FACTOR A, MITOCHONDRIAL-RELATED"/>
    <property type="match status" value="1"/>
</dbReference>
<dbReference type="InterPro" id="IPR039212">
    <property type="entry name" value="RBFA_mitochondrial"/>
</dbReference>
<dbReference type="GO" id="GO:0006364">
    <property type="term" value="P:rRNA processing"/>
    <property type="evidence" value="ECO:0007669"/>
    <property type="project" value="InterPro"/>
</dbReference>
<evidence type="ECO:0000313" key="2">
    <source>
        <dbReference type="EMBL" id="CAD7086700.1"/>
    </source>
</evidence>
<feature type="compositionally biased region" description="Polar residues" evidence="1">
    <location>
        <begin position="59"/>
        <end position="68"/>
    </location>
</feature>
<dbReference type="EMBL" id="LR899012">
    <property type="protein sequence ID" value="CAD7086700.1"/>
    <property type="molecule type" value="Genomic_DNA"/>
</dbReference>
<evidence type="ECO:0000313" key="3">
    <source>
        <dbReference type="Proteomes" id="UP000594454"/>
    </source>
</evidence>
<name>A0A7R8YYD4_HERIL</name>
<feature type="compositionally biased region" description="Acidic residues" evidence="1">
    <location>
        <begin position="341"/>
        <end position="353"/>
    </location>
</feature>
<evidence type="ECO:0008006" key="4">
    <source>
        <dbReference type="Google" id="ProtNLM"/>
    </source>
</evidence>
<protein>
    <recommendedName>
        <fullName evidence="4">Ribosome-binding factor A, mitochondrial</fullName>
    </recommendedName>
</protein>
<dbReference type="OrthoDB" id="418445at2759"/>
<keyword evidence="3" id="KW-1185">Reference proteome</keyword>
<dbReference type="InParanoid" id="A0A7R8YYD4"/>
<feature type="region of interest" description="Disordered" evidence="1">
    <location>
        <begin position="49"/>
        <end position="82"/>
    </location>
</feature>
<dbReference type="SUPFAM" id="SSF89919">
    <property type="entry name" value="Ribosome-binding factor A, RbfA"/>
    <property type="match status" value="1"/>
</dbReference>
<sequence>MICIGRNCIRFSYAPPNRKFQTNTQNLKNIPSASRQVKILQKLLGNRESGSKKRWYPHEQSTQSQITSVRDIGKAQNKQGKNASRRVNVLNKLFMKHITDQLASGSLSEQVLGKGLEISRVKMSPDFNGINVFWIARGGAHSDAEIETTLHKCSGILRHELSQLRLMGEVPRINFVKDRSYANLADVDELLKECDFGEEYEGTNSSSDQIREELGFNKLDDNEDDIPPMRHDVFGLNHKEIMTGILTKMRKSKDAWINYEMDSKDETSIKPEMSANSTTPKLDALRSKLNEAKIKEANFEKFLNSRNFKEAKPERKKPIRVLEERRQSDEYEEYSWRGSKDEEDYIEENENKK</sequence>
<feature type="compositionally biased region" description="Basic and acidic residues" evidence="1">
    <location>
        <begin position="320"/>
        <end position="340"/>
    </location>
</feature>
<dbReference type="OMA" id="CINVYWL"/>
<proteinExistence type="predicted"/>
<organism evidence="2 3">
    <name type="scientific">Hermetia illucens</name>
    <name type="common">Black soldier fly</name>
    <dbReference type="NCBI Taxonomy" id="343691"/>
    <lineage>
        <taxon>Eukaryota</taxon>
        <taxon>Metazoa</taxon>
        <taxon>Ecdysozoa</taxon>
        <taxon>Arthropoda</taxon>
        <taxon>Hexapoda</taxon>
        <taxon>Insecta</taxon>
        <taxon>Pterygota</taxon>
        <taxon>Neoptera</taxon>
        <taxon>Endopterygota</taxon>
        <taxon>Diptera</taxon>
        <taxon>Brachycera</taxon>
        <taxon>Stratiomyomorpha</taxon>
        <taxon>Stratiomyidae</taxon>
        <taxon>Hermetiinae</taxon>
        <taxon>Hermetia</taxon>
    </lineage>
</organism>
<feature type="region of interest" description="Disordered" evidence="1">
    <location>
        <begin position="308"/>
        <end position="353"/>
    </location>
</feature>
<dbReference type="FunCoup" id="A0A7R8YYD4">
    <property type="interactions" value="482"/>
</dbReference>
<dbReference type="Pfam" id="PF02033">
    <property type="entry name" value="RBFA"/>
    <property type="match status" value="1"/>
</dbReference>